<evidence type="ECO:0000313" key="5">
    <source>
        <dbReference type="Proteomes" id="UP000030645"/>
    </source>
</evidence>
<accession>W9RCG3</accession>
<keyword evidence="2" id="KW-0812">Transmembrane</keyword>
<sequence>MSKLLEIQPKELNFTIELKKQSSCSVRLANVTNYYVAFKVKTTSPKRYCVRPNVGIVMPNSTCEFAVTMQVPRTFPLDLECKDKFLIQSTIVSPETTDEQITASMFVKDGGKYVEEKKLRVILLIPPDSPTLSPINGALNQGLGRETSFSKDQSLNGVENTSKSHMVTKDVESVLVNIKESKPAEDKLKPVKNVEFKLENDVKELKPAKGVEELKPAKDVEELKPAKDVKELNPAKDVEELTPAMGVEESKPVKGVEVLNLAKTVEDVEELKLAKDVELKNVDIQELKLVKDVEDIKSKLSEFELKLQKAELGKRGVKTVQVGFPLLFVCMVALISVVLGYRLHP</sequence>
<dbReference type="eggNOG" id="KOG0439">
    <property type="taxonomic scope" value="Eukaryota"/>
</dbReference>
<dbReference type="Gene3D" id="2.60.40.10">
    <property type="entry name" value="Immunoglobulins"/>
    <property type="match status" value="1"/>
</dbReference>
<dbReference type="InterPro" id="IPR008962">
    <property type="entry name" value="PapD-like_sf"/>
</dbReference>
<name>W9RCG3_9ROSA</name>
<dbReference type="PIRSF" id="PIRSF019693">
    <property type="entry name" value="VAMP-associated"/>
    <property type="match status" value="1"/>
</dbReference>
<feature type="domain" description="MSP" evidence="3">
    <location>
        <begin position="4"/>
        <end position="124"/>
    </location>
</feature>
<evidence type="ECO:0000313" key="4">
    <source>
        <dbReference type="EMBL" id="EXB67658.1"/>
    </source>
</evidence>
<evidence type="ECO:0000259" key="3">
    <source>
        <dbReference type="PROSITE" id="PS50202"/>
    </source>
</evidence>
<dbReference type="SUPFAM" id="SSF49354">
    <property type="entry name" value="PapD-like"/>
    <property type="match status" value="1"/>
</dbReference>
<evidence type="ECO:0000256" key="2">
    <source>
        <dbReference type="SAM" id="Phobius"/>
    </source>
</evidence>
<dbReference type="InterPro" id="IPR013783">
    <property type="entry name" value="Ig-like_fold"/>
</dbReference>
<dbReference type="AlphaFoldDB" id="W9RCG3"/>
<evidence type="ECO:0000256" key="1">
    <source>
        <dbReference type="ARBA" id="ARBA00008932"/>
    </source>
</evidence>
<dbReference type="PANTHER" id="PTHR10809:SF45">
    <property type="entry name" value="VESICLE-ASSOCIATED PROTEIN 2-2"/>
    <property type="match status" value="1"/>
</dbReference>
<dbReference type="PANTHER" id="PTHR10809">
    <property type="entry name" value="VESICLE-ASSOCIATED MEMBRANE PROTEIN-ASSOCIATED PROTEIN"/>
    <property type="match status" value="1"/>
</dbReference>
<proteinExistence type="inferred from homology"/>
<dbReference type="GO" id="GO:0061817">
    <property type="term" value="P:endoplasmic reticulum-plasma membrane tethering"/>
    <property type="evidence" value="ECO:0007669"/>
    <property type="project" value="TreeGrafter"/>
</dbReference>
<dbReference type="PROSITE" id="PS50202">
    <property type="entry name" value="MSP"/>
    <property type="match status" value="1"/>
</dbReference>
<dbReference type="EMBL" id="KE344566">
    <property type="protein sequence ID" value="EXB67658.1"/>
    <property type="molecule type" value="Genomic_DNA"/>
</dbReference>
<dbReference type="GO" id="GO:0005886">
    <property type="term" value="C:plasma membrane"/>
    <property type="evidence" value="ECO:0007669"/>
    <property type="project" value="TreeGrafter"/>
</dbReference>
<reference evidence="5" key="1">
    <citation type="submission" date="2013-01" db="EMBL/GenBank/DDBJ databases">
        <title>Draft Genome Sequence of a Mulberry Tree, Morus notabilis C.K. Schneid.</title>
        <authorList>
            <person name="He N."/>
            <person name="Zhao S."/>
        </authorList>
    </citation>
    <scope>NUCLEOTIDE SEQUENCE</scope>
</reference>
<keyword evidence="2" id="KW-0472">Membrane</keyword>
<dbReference type="Pfam" id="PF00635">
    <property type="entry name" value="Motile_Sperm"/>
    <property type="match status" value="1"/>
</dbReference>
<dbReference type="InterPro" id="IPR016763">
    <property type="entry name" value="VAP"/>
</dbReference>
<gene>
    <name evidence="4" type="ORF">L484_010226</name>
</gene>
<feature type="transmembrane region" description="Helical" evidence="2">
    <location>
        <begin position="322"/>
        <end position="341"/>
    </location>
</feature>
<dbReference type="GO" id="GO:0005789">
    <property type="term" value="C:endoplasmic reticulum membrane"/>
    <property type="evidence" value="ECO:0007669"/>
    <property type="project" value="InterPro"/>
</dbReference>
<dbReference type="STRING" id="981085.W9RCG3"/>
<comment type="similarity">
    <text evidence="1">Belongs to the VAMP-associated protein (VAP) (TC 9.B.17) family.</text>
</comment>
<dbReference type="InterPro" id="IPR000535">
    <property type="entry name" value="MSP_dom"/>
</dbReference>
<dbReference type="GO" id="GO:0090158">
    <property type="term" value="P:endoplasmic reticulum membrane organization"/>
    <property type="evidence" value="ECO:0007669"/>
    <property type="project" value="TreeGrafter"/>
</dbReference>
<dbReference type="FunFam" id="2.60.40.10:FF:000813">
    <property type="entry name" value="Vesicle-associated protein 1-1"/>
    <property type="match status" value="1"/>
</dbReference>
<dbReference type="Proteomes" id="UP000030645">
    <property type="component" value="Unassembled WGS sequence"/>
</dbReference>
<organism evidence="4 5">
    <name type="scientific">Morus notabilis</name>
    <dbReference type="NCBI Taxonomy" id="981085"/>
    <lineage>
        <taxon>Eukaryota</taxon>
        <taxon>Viridiplantae</taxon>
        <taxon>Streptophyta</taxon>
        <taxon>Embryophyta</taxon>
        <taxon>Tracheophyta</taxon>
        <taxon>Spermatophyta</taxon>
        <taxon>Magnoliopsida</taxon>
        <taxon>eudicotyledons</taxon>
        <taxon>Gunneridae</taxon>
        <taxon>Pentapetalae</taxon>
        <taxon>rosids</taxon>
        <taxon>fabids</taxon>
        <taxon>Rosales</taxon>
        <taxon>Moraceae</taxon>
        <taxon>Moreae</taxon>
        <taxon>Morus</taxon>
    </lineage>
</organism>
<protein>
    <submittedName>
        <fullName evidence="4">Vesicle-associated protein 2-2</fullName>
    </submittedName>
</protein>
<keyword evidence="2" id="KW-1133">Transmembrane helix</keyword>
<keyword evidence="5" id="KW-1185">Reference proteome</keyword>